<accession>A0ABU4VLP6</accession>
<evidence type="ECO:0000313" key="1">
    <source>
        <dbReference type="EMBL" id="MDX8152740.1"/>
    </source>
</evidence>
<organism evidence="1 2">
    <name type="scientific">Patulibacter brassicae</name>
    <dbReference type="NCBI Taxonomy" id="1705717"/>
    <lineage>
        <taxon>Bacteria</taxon>
        <taxon>Bacillati</taxon>
        <taxon>Actinomycetota</taxon>
        <taxon>Thermoleophilia</taxon>
        <taxon>Solirubrobacterales</taxon>
        <taxon>Patulibacteraceae</taxon>
        <taxon>Patulibacter</taxon>
    </lineage>
</organism>
<name>A0ABU4VLP6_9ACTN</name>
<proteinExistence type="predicted"/>
<keyword evidence="2" id="KW-1185">Reference proteome</keyword>
<sequence>MDSSFRGNYDSGEDFVLEYGDLRFTFNERDFAERCEQAAVRLGFVHDRLDPSEVDDLVNLTVNGEVDEPLSNLGAHVNDCWAELSGPAERSLVHWLRRLVFRGAWLDQRVKEGELDVRFDEREQRFEYVQPARDHEPVELAPAPSWFTVAYVPVDERR</sequence>
<reference evidence="1 2" key="1">
    <citation type="submission" date="2023-11" db="EMBL/GenBank/DDBJ databases">
        <authorList>
            <person name="Xu M."/>
            <person name="Jiang T."/>
        </authorList>
    </citation>
    <scope>NUCLEOTIDE SEQUENCE [LARGE SCALE GENOMIC DNA]</scope>
    <source>
        <strain evidence="1 2">SD</strain>
    </source>
</reference>
<dbReference type="EMBL" id="JAXAVX010000008">
    <property type="protein sequence ID" value="MDX8152740.1"/>
    <property type="molecule type" value="Genomic_DNA"/>
</dbReference>
<evidence type="ECO:0000313" key="2">
    <source>
        <dbReference type="Proteomes" id="UP001277761"/>
    </source>
</evidence>
<comment type="caution">
    <text evidence="1">The sequence shown here is derived from an EMBL/GenBank/DDBJ whole genome shotgun (WGS) entry which is preliminary data.</text>
</comment>
<dbReference type="Proteomes" id="UP001277761">
    <property type="component" value="Unassembled WGS sequence"/>
</dbReference>
<dbReference type="RefSeq" id="WP_319954896.1">
    <property type="nucleotide sequence ID" value="NZ_JAXAVX010000008.1"/>
</dbReference>
<gene>
    <name evidence="1" type="ORF">SK069_14125</name>
</gene>
<protein>
    <submittedName>
        <fullName evidence="1">Uncharacterized protein</fullName>
    </submittedName>
</protein>